<feature type="region of interest" description="Disordered" evidence="1">
    <location>
        <begin position="117"/>
        <end position="198"/>
    </location>
</feature>
<organism evidence="2">
    <name type="scientific">viral metagenome</name>
    <dbReference type="NCBI Taxonomy" id="1070528"/>
    <lineage>
        <taxon>unclassified sequences</taxon>
        <taxon>metagenomes</taxon>
        <taxon>organismal metagenomes</taxon>
    </lineage>
</organism>
<reference evidence="2" key="1">
    <citation type="journal article" date="2020" name="Nature">
        <title>Giant virus diversity and host interactions through global metagenomics.</title>
        <authorList>
            <person name="Schulz F."/>
            <person name="Roux S."/>
            <person name="Paez-Espino D."/>
            <person name="Jungbluth S."/>
            <person name="Walsh D.A."/>
            <person name="Denef V.J."/>
            <person name="McMahon K.D."/>
            <person name="Konstantinidis K.T."/>
            <person name="Eloe-Fadrosh E.A."/>
            <person name="Kyrpides N.C."/>
            <person name="Woyke T."/>
        </authorList>
    </citation>
    <scope>NUCLEOTIDE SEQUENCE</scope>
    <source>
        <strain evidence="2">GVMAG-S-1102244-55</strain>
    </source>
</reference>
<protein>
    <recommendedName>
        <fullName evidence="3">RRM domain-containing protein</fullName>
    </recommendedName>
</protein>
<feature type="compositionally biased region" description="Polar residues" evidence="1">
    <location>
        <begin position="178"/>
        <end position="198"/>
    </location>
</feature>
<name>A0A6C0KFE3_9ZZZZ</name>
<accession>A0A6C0KFE3</accession>
<proteinExistence type="predicted"/>
<evidence type="ECO:0008006" key="3">
    <source>
        <dbReference type="Google" id="ProtNLM"/>
    </source>
</evidence>
<evidence type="ECO:0000256" key="1">
    <source>
        <dbReference type="SAM" id="MobiDB-lite"/>
    </source>
</evidence>
<sequence>MSSRTFSAQQQANFAKNADPAQGVSLCIPRVFNNISWKRIKGHMIDANLGFVERVDVVPVAGKNYKRAFVHFAAGKWNMRDATARAALKALQEGKKIKLEYESPWYWLVGISGAARPAEAPKPKQRKTKIDLSPSTEAESKASYDLSAQQDEELAPPKLTRQSNQPNLDDPIVARAMSGNSPTHQVQVSDEQLAENSHLSEQAATFLAKEEMEAN</sequence>
<dbReference type="EMBL" id="MN740848">
    <property type="protein sequence ID" value="QHU15038.1"/>
    <property type="molecule type" value="Genomic_DNA"/>
</dbReference>
<evidence type="ECO:0000313" key="2">
    <source>
        <dbReference type="EMBL" id="QHU15038.1"/>
    </source>
</evidence>
<dbReference type="AlphaFoldDB" id="A0A6C0KFE3"/>